<dbReference type="InterPro" id="IPR036890">
    <property type="entry name" value="HATPase_C_sf"/>
</dbReference>
<evidence type="ECO:0000259" key="9">
    <source>
        <dbReference type="PROSITE" id="PS50110"/>
    </source>
</evidence>
<dbReference type="Gene3D" id="3.30.450.40">
    <property type="match status" value="1"/>
</dbReference>
<feature type="compositionally biased region" description="Polar residues" evidence="7">
    <location>
        <begin position="27"/>
        <end position="39"/>
    </location>
</feature>
<evidence type="ECO:0000256" key="5">
    <source>
        <dbReference type="ARBA" id="ARBA00022777"/>
    </source>
</evidence>
<dbReference type="InterPro" id="IPR001789">
    <property type="entry name" value="Sig_transdc_resp-reg_receiver"/>
</dbReference>
<sequence>MSRLEQQADSALGGPSSSRSPVAAATKSFSRSGKSSGVETGSVDRRKNSDARIRRISDSGLSSSSKLSGSALAERLSGFAQTVRGLSRSSFSPGHSSPVMTPSTNSTYSTPSSSESSPHQCLVNPGNTSVADMDYHPAAHTQTIESWNDDLIHARQGQRTTHFSRSRPSAEAEFSHVSSPDEFPFFTTTVPNPPNEEKRLRALHGYQILETGVDPNFDHIVQLVATVMGARLCVVSLVDQQTVTYKAQFPSPSPSCARQQSLCGLTILRAPNDPLIILDTKADKRFQAFPIVAGSPGIRFYAGAPLTTSDGFNLGALCLMDFEPRASFSERERSLLIDFASVVMREMELWNDQVQLCIRNRMMRDVTRWVRGCLEIPLLEQSLKDNAYTHSFRPPEPSPLILDSSYQHPLPVPSDLSTSSSRTLTALTEVDSEDRPVLIPPPLDPVFPTPSGSPKPLLNGYASASHGSTTVTPAPTTSTPLPAMVPVGRPESATNYLQEKAIPEACIVIQATLNVDAVYLVQATTNQTPILQSGSPVVWNYLDVAGRGKGSVGIVRGAQVVGDATHTSLACLASSRKSSRTFTRPVFDEENQYSKRQKSAWVCTAEGCRPHRLGDALLNAKEPVWERDLPIIKEMLGYVRQEIPTPALTPGQNSLYTCFQGQDMIEKERFAAAGGGPKSYKEHHQRLLCHTFQGTLPLLAAGSTTPYQSCLVVPVLGPSSSHGTHTDDEPWAYFVILSATRTKQFSFHERIYLKNFGSCIVTEVMKRRVEAADKAKGTFIKSISHELRTPLHIILGILELLYASPEEPLSDAQLAMVTSAEVSGKKLMDTINNIIDLANIDPDNDMGAREMNSDRSSTPLPESEETAIEEVDIRDLCQKVAESMSNACTDKNVVLVPSWTKPSLSSPPSSSNNSAACSMTNVSLSNEVNTYLPADVFNGFIPHNLYPIRRTVLELIVAMDEPEQTPDQDPLWNFSMDLVENAIKFTTSGFVEFSAVALTSSPIPMKPPHPDARPILFTVRDTGRGISAEFLQSHLFKRFTQEDPLQVGTGLGMALVKELVKKLGGWMEVWSEGIEGKGCVVKVMIWAMPAVRQNKSLKDIPGPWQDASCRFYAGEPCVGANRLFKIMGERMMGQQLNMNVERGDEHDATIEEMLKDLPDQSRCDLLVINDDVPRLKAYLSYWTQYHQKVRDEGIESPRTPTPLLMLTAPPNSKYIQNLVDDYFKREIDINATERPASIVLLSKPIGPIKLVQCLRECFTPAFSNRCLDTPQGSPQLSPSKSPSMMNPSSLSLLRSPTVPHITTATLGVQDDRVWSAGTIIKQSLTSPLMQGADYDHSQPMVGIPSFNSDGELILPPVVVVPSGPNPVTTRENESEPVIAALHHLQYYNDRTNTEDQSEVPSTRPVTPPSLIMTAPDLETPGTTTQSERTPSRMSRSEASDADTSQASVEESPSKVKSRRSIRNYKHKKKPTVAGSLSVKAVELGGTLPSLSGESPLGASATTTSIKPSLSATAAVAAATATQEHGQVKSLDRALPRVLIVEDNITNRMILRTFLKKRGISVVEAENGKIGVERFEEEVRRREGKCGFEFVLMDLQMPVMDGNMATKKIREFEHMIAKHHEMAAMAAAESRSLDGKGDEFESCYRRTVIFALTGLAADDDKRLAFECGVDGYMTKPVSLKALGSLMLSCMPADMEGSTGPVDSHP</sequence>
<dbReference type="SUPFAM" id="SSF55781">
    <property type="entry name" value="GAF domain-like"/>
    <property type="match status" value="1"/>
</dbReference>
<dbReference type="SMART" id="SM00448">
    <property type="entry name" value="REC"/>
    <property type="match status" value="1"/>
</dbReference>
<feature type="compositionally biased region" description="Basic residues" evidence="7">
    <location>
        <begin position="1455"/>
        <end position="1470"/>
    </location>
</feature>
<feature type="domain" description="Response regulatory" evidence="9">
    <location>
        <begin position="1536"/>
        <end position="1689"/>
    </location>
</feature>
<feature type="region of interest" description="Disordered" evidence="7">
    <location>
        <begin position="1268"/>
        <end position="1289"/>
    </location>
</feature>
<protein>
    <recommendedName>
        <fullName evidence="2">histidine kinase</fullName>
        <ecNumber evidence="2">2.7.13.3</ecNumber>
    </recommendedName>
</protein>
<dbReference type="Gene3D" id="1.10.287.130">
    <property type="match status" value="1"/>
</dbReference>
<feature type="compositionally biased region" description="Low complexity" evidence="7">
    <location>
        <begin position="87"/>
        <end position="118"/>
    </location>
</feature>
<evidence type="ECO:0000256" key="7">
    <source>
        <dbReference type="SAM" id="MobiDB-lite"/>
    </source>
</evidence>
<dbReference type="OrthoDB" id="21225at2759"/>
<proteinExistence type="predicted"/>
<accession>A0A9P6URI7</accession>
<dbReference type="Pfam" id="PF00512">
    <property type="entry name" value="HisKA"/>
    <property type="match status" value="1"/>
</dbReference>
<comment type="caution">
    <text evidence="10">The sequence shown here is derived from an EMBL/GenBank/DDBJ whole genome shotgun (WGS) entry which is preliminary data.</text>
</comment>
<dbReference type="InterPro" id="IPR003018">
    <property type="entry name" value="GAF"/>
</dbReference>
<dbReference type="SMART" id="SM00388">
    <property type="entry name" value="HisKA"/>
    <property type="match status" value="1"/>
</dbReference>
<feature type="compositionally biased region" description="Low complexity" evidence="7">
    <location>
        <begin position="58"/>
        <end position="68"/>
    </location>
</feature>
<feature type="compositionally biased region" description="Basic and acidic residues" evidence="7">
    <location>
        <begin position="42"/>
        <end position="57"/>
    </location>
</feature>
<dbReference type="PROSITE" id="PS50109">
    <property type="entry name" value="HIS_KIN"/>
    <property type="match status" value="1"/>
</dbReference>
<dbReference type="SUPFAM" id="SSF47384">
    <property type="entry name" value="Homodimeric domain of signal transducing histidine kinase"/>
    <property type="match status" value="1"/>
</dbReference>
<dbReference type="Pfam" id="PF00072">
    <property type="entry name" value="Response_reg"/>
    <property type="match status" value="1"/>
</dbReference>
<keyword evidence="3 6" id="KW-0597">Phosphoprotein</keyword>
<feature type="region of interest" description="Disordered" evidence="7">
    <location>
        <begin position="1"/>
        <end position="68"/>
    </location>
</feature>
<feature type="compositionally biased region" description="Polar residues" evidence="7">
    <location>
        <begin position="1"/>
        <end position="20"/>
    </location>
</feature>
<feature type="modified residue" description="4-aspartylphosphate" evidence="6">
    <location>
        <position position="1593"/>
    </location>
</feature>
<dbReference type="Pfam" id="PF02518">
    <property type="entry name" value="HATPase_c"/>
    <property type="match status" value="1"/>
</dbReference>
<dbReference type="CDD" id="cd00082">
    <property type="entry name" value="HisKA"/>
    <property type="match status" value="1"/>
</dbReference>
<feature type="compositionally biased region" description="Low complexity" evidence="7">
    <location>
        <begin position="1276"/>
        <end position="1289"/>
    </location>
</feature>
<feature type="region of interest" description="Disordered" evidence="7">
    <location>
        <begin position="461"/>
        <end position="483"/>
    </location>
</feature>
<evidence type="ECO:0000256" key="3">
    <source>
        <dbReference type="ARBA" id="ARBA00022553"/>
    </source>
</evidence>
<keyword evidence="11" id="KW-1185">Reference proteome</keyword>
<dbReference type="GO" id="GO:0009927">
    <property type="term" value="F:histidine phosphotransfer kinase activity"/>
    <property type="evidence" value="ECO:0007669"/>
    <property type="project" value="TreeGrafter"/>
</dbReference>
<dbReference type="InterPro" id="IPR036097">
    <property type="entry name" value="HisK_dim/P_sf"/>
</dbReference>
<reference evidence="10" key="1">
    <citation type="journal article" date="2020" name="Fungal Divers.">
        <title>Resolving the Mortierellaceae phylogeny through synthesis of multi-gene phylogenetics and phylogenomics.</title>
        <authorList>
            <person name="Vandepol N."/>
            <person name="Liber J."/>
            <person name="Desiro A."/>
            <person name="Na H."/>
            <person name="Kennedy M."/>
            <person name="Barry K."/>
            <person name="Grigoriev I.V."/>
            <person name="Miller A.N."/>
            <person name="O'Donnell K."/>
            <person name="Stajich J.E."/>
            <person name="Bonito G."/>
        </authorList>
    </citation>
    <scope>NUCLEOTIDE SEQUENCE</scope>
    <source>
        <strain evidence="10">REB-010B</strain>
    </source>
</reference>
<evidence type="ECO:0000256" key="6">
    <source>
        <dbReference type="PROSITE-ProRule" id="PRU00169"/>
    </source>
</evidence>
<dbReference type="PRINTS" id="PR00344">
    <property type="entry name" value="BCTRLSENSOR"/>
</dbReference>
<feature type="region of interest" description="Disordered" evidence="7">
    <location>
        <begin position="86"/>
        <end position="133"/>
    </location>
</feature>
<evidence type="ECO:0000259" key="8">
    <source>
        <dbReference type="PROSITE" id="PS50109"/>
    </source>
</evidence>
<dbReference type="GO" id="GO:0005886">
    <property type="term" value="C:plasma membrane"/>
    <property type="evidence" value="ECO:0007669"/>
    <property type="project" value="TreeGrafter"/>
</dbReference>
<evidence type="ECO:0000256" key="1">
    <source>
        <dbReference type="ARBA" id="ARBA00000085"/>
    </source>
</evidence>
<dbReference type="Gene3D" id="3.30.565.10">
    <property type="entry name" value="Histidine kinase-like ATPase, C-terminal domain"/>
    <property type="match status" value="1"/>
</dbReference>
<evidence type="ECO:0000256" key="4">
    <source>
        <dbReference type="ARBA" id="ARBA00022679"/>
    </source>
</evidence>
<keyword evidence="4" id="KW-0808">Transferase</keyword>
<organism evidence="10 11">
    <name type="scientific">Dissophora globulifera</name>
    <dbReference type="NCBI Taxonomy" id="979702"/>
    <lineage>
        <taxon>Eukaryota</taxon>
        <taxon>Fungi</taxon>
        <taxon>Fungi incertae sedis</taxon>
        <taxon>Mucoromycota</taxon>
        <taxon>Mortierellomycotina</taxon>
        <taxon>Mortierellomycetes</taxon>
        <taxon>Mortierellales</taxon>
        <taxon>Mortierellaceae</taxon>
        <taxon>Dissophora</taxon>
    </lineage>
</organism>
<dbReference type="SMART" id="SM00387">
    <property type="entry name" value="HATPase_c"/>
    <property type="match status" value="1"/>
</dbReference>
<feature type="compositionally biased region" description="Polar residues" evidence="7">
    <location>
        <begin position="1420"/>
        <end position="1433"/>
    </location>
</feature>
<dbReference type="Gene3D" id="3.40.50.2300">
    <property type="match status" value="1"/>
</dbReference>
<evidence type="ECO:0000313" key="11">
    <source>
        <dbReference type="Proteomes" id="UP000738325"/>
    </source>
</evidence>
<feature type="compositionally biased region" description="Low complexity" evidence="7">
    <location>
        <begin position="468"/>
        <end position="482"/>
    </location>
</feature>
<dbReference type="InterPro" id="IPR004358">
    <property type="entry name" value="Sig_transdc_His_kin-like_C"/>
</dbReference>
<dbReference type="Pfam" id="PF01590">
    <property type="entry name" value="GAF"/>
    <property type="match status" value="1"/>
</dbReference>
<evidence type="ECO:0000313" key="10">
    <source>
        <dbReference type="EMBL" id="KAG0317656.1"/>
    </source>
</evidence>
<dbReference type="PANTHER" id="PTHR43047:SF72">
    <property type="entry name" value="OSMOSENSING HISTIDINE PROTEIN KINASE SLN1"/>
    <property type="match status" value="1"/>
</dbReference>
<dbReference type="PANTHER" id="PTHR43047">
    <property type="entry name" value="TWO-COMPONENT HISTIDINE PROTEIN KINASE"/>
    <property type="match status" value="1"/>
</dbReference>
<dbReference type="GO" id="GO:0000155">
    <property type="term" value="F:phosphorelay sensor kinase activity"/>
    <property type="evidence" value="ECO:0007669"/>
    <property type="project" value="InterPro"/>
</dbReference>
<dbReference type="InterPro" id="IPR005467">
    <property type="entry name" value="His_kinase_dom"/>
</dbReference>
<dbReference type="SUPFAM" id="SSF55874">
    <property type="entry name" value="ATPase domain of HSP90 chaperone/DNA topoisomerase II/histidine kinase"/>
    <property type="match status" value="1"/>
</dbReference>
<evidence type="ECO:0000256" key="2">
    <source>
        <dbReference type="ARBA" id="ARBA00012438"/>
    </source>
</evidence>
<dbReference type="SUPFAM" id="SSF52172">
    <property type="entry name" value="CheY-like"/>
    <property type="match status" value="1"/>
</dbReference>
<dbReference type="EC" id="2.7.13.3" evidence="2"/>
<dbReference type="PROSITE" id="PS50110">
    <property type="entry name" value="RESPONSE_REGULATORY"/>
    <property type="match status" value="1"/>
</dbReference>
<feature type="domain" description="Histidine kinase" evidence="8">
    <location>
        <begin position="782"/>
        <end position="1089"/>
    </location>
</feature>
<keyword evidence="5 10" id="KW-0418">Kinase</keyword>
<comment type="catalytic activity">
    <reaction evidence="1">
        <text>ATP + protein L-histidine = ADP + protein N-phospho-L-histidine.</text>
        <dbReference type="EC" id="2.7.13.3"/>
    </reaction>
</comment>
<dbReference type="InterPro" id="IPR011006">
    <property type="entry name" value="CheY-like_superfamily"/>
</dbReference>
<dbReference type="InterPro" id="IPR003661">
    <property type="entry name" value="HisK_dim/P_dom"/>
</dbReference>
<feature type="compositionally biased region" description="Polar residues" evidence="7">
    <location>
        <begin position="1441"/>
        <end position="1450"/>
    </location>
</feature>
<dbReference type="CDD" id="cd17546">
    <property type="entry name" value="REC_hyHK_CKI1_RcsC-like"/>
    <property type="match status" value="1"/>
</dbReference>
<name>A0A9P6URI7_9FUNG</name>
<dbReference type="Proteomes" id="UP000738325">
    <property type="component" value="Unassembled WGS sequence"/>
</dbReference>
<dbReference type="InterPro" id="IPR029016">
    <property type="entry name" value="GAF-like_dom_sf"/>
</dbReference>
<feature type="region of interest" description="Disordered" evidence="7">
    <location>
        <begin position="1391"/>
        <end position="1471"/>
    </location>
</feature>
<gene>
    <name evidence="10" type="primary">CNHHK5_2</name>
    <name evidence="10" type="ORF">BGZ99_006174</name>
</gene>
<dbReference type="EMBL" id="JAAAIP010000412">
    <property type="protein sequence ID" value="KAG0317656.1"/>
    <property type="molecule type" value="Genomic_DNA"/>
</dbReference>
<dbReference type="InterPro" id="IPR003594">
    <property type="entry name" value="HATPase_dom"/>
</dbReference>